<dbReference type="Pfam" id="PF08246">
    <property type="entry name" value="Inhibitor_I29"/>
    <property type="match status" value="1"/>
</dbReference>
<dbReference type="SUPFAM" id="SSF54001">
    <property type="entry name" value="Cysteine proteinases"/>
    <property type="match status" value="1"/>
</dbReference>
<dbReference type="InterPro" id="IPR025660">
    <property type="entry name" value="Pept_his_AS"/>
</dbReference>
<dbReference type="SMART" id="SM00848">
    <property type="entry name" value="Inhibitor_I29"/>
    <property type="match status" value="1"/>
</dbReference>
<evidence type="ECO:0000256" key="6">
    <source>
        <dbReference type="ARBA" id="ARBA00023157"/>
    </source>
</evidence>
<dbReference type="GO" id="GO:0008234">
    <property type="term" value="F:cysteine-type peptidase activity"/>
    <property type="evidence" value="ECO:0007669"/>
    <property type="project" value="UniProtKB-KW"/>
</dbReference>
<dbReference type="InterPro" id="IPR013128">
    <property type="entry name" value="Peptidase_C1A"/>
</dbReference>
<protein>
    <submittedName>
        <fullName evidence="10">Uncharacterized protein</fullName>
    </submittedName>
</protein>
<evidence type="ECO:0000313" key="10">
    <source>
        <dbReference type="EMBL" id="CAH1391372.1"/>
    </source>
</evidence>
<evidence type="ECO:0000256" key="4">
    <source>
        <dbReference type="ARBA" id="ARBA00022807"/>
    </source>
</evidence>
<dbReference type="InterPro" id="IPR000169">
    <property type="entry name" value="Pept_cys_AS"/>
</dbReference>
<dbReference type="InterPro" id="IPR000668">
    <property type="entry name" value="Peptidase_C1A_C"/>
</dbReference>
<evidence type="ECO:0000256" key="7">
    <source>
        <dbReference type="SAM" id="SignalP"/>
    </source>
</evidence>
<dbReference type="InterPro" id="IPR039417">
    <property type="entry name" value="Peptidase_C1A_papain-like"/>
</dbReference>
<dbReference type="InterPro" id="IPR025661">
    <property type="entry name" value="Pept_asp_AS"/>
</dbReference>
<dbReference type="AlphaFoldDB" id="A0A9P0E2X5"/>
<feature type="domain" description="Cathepsin propeptide inhibitor" evidence="9">
    <location>
        <begin position="23"/>
        <end position="83"/>
    </location>
</feature>
<dbReference type="CDD" id="cd02248">
    <property type="entry name" value="Peptidase_C1A"/>
    <property type="match status" value="1"/>
</dbReference>
<keyword evidence="6" id="KW-1015">Disulfide bond</keyword>
<dbReference type="SMART" id="SM00645">
    <property type="entry name" value="Pept_C1"/>
    <property type="match status" value="1"/>
</dbReference>
<dbReference type="PROSITE" id="PS00139">
    <property type="entry name" value="THIOL_PROTEASE_CYS"/>
    <property type="match status" value="1"/>
</dbReference>
<keyword evidence="3" id="KW-0378">Hydrolase</keyword>
<evidence type="ECO:0000256" key="2">
    <source>
        <dbReference type="ARBA" id="ARBA00022670"/>
    </source>
</evidence>
<comment type="similarity">
    <text evidence="1">Belongs to the peptidase C1 family.</text>
</comment>
<evidence type="ECO:0000256" key="5">
    <source>
        <dbReference type="ARBA" id="ARBA00023145"/>
    </source>
</evidence>
<dbReference type="PRINTS" id="PR00705">
    <property type="entry name" value="PAPAIN"/>
</dbReference>
<sequence length="345" mass="38744">MKFFLLAAACLTLVYVAEASSDFARYKSQYRKDYPSDSVERYRKKVYKQNEKFVNEHNARYERGEVTYKMALNHLADMHPREFMATFLGFNRSLRATNKVPEGIPFRRSKDAVIPQEFDWRQKGAVSPVKDQGHCGSCWAFSSTGALEAHTFLKTGRRVSLSEQNLIDCSLNYGNNGCEGGLMEQAFQYVKDNDGIDTEETYPYEGEDSECRFKKNNVGATDAGFVSIPTGEEQVLLEAVATQGPLSVAIDASNPSFQFYSEGVYFEPECSSVQLDHGVLLVGYGVEKGQKYWLVKNSWSEQWGEDGYIKMARNKNNNCGIATQASYPIVKGGRQSSEESSDSSQ</sequence>
<dbReference type="PROSITE" id="PS00639">
    <property type="entry name" value="THIOL_PROTEASE_HIS"/>
    <property type="match status" value="1"/>
</dbReference>
<dbReference type="OrthoDB" id="10253408at2759"/>
<organism evidence="10 11">
    <name type="scientific">Nezara viridula</name>
    <name type="common">Southern green stink bug</name>
    <name type="synonym">Cimex viridulus</name>
    <dbReference type="NCBI Taxonomy" id="85310"/>
    <lineage>
        <taxon>Eukaryota</taxon>
        <taxon>Metazoa</taxon>
        <taxon>Ecdysozoa</taxon>
        <taxon>Arthropoda</taxon>
        <taxon>Hexapoda</taxon>
        <taxon>Insecta</taxon>
        <taxon>Pterygota</taxon>
        <taxon>Neoptera</taxon>
        <taxon>Paraneoptera</taxon>
        <taxon>Hemiptera</taxon>
        <taxon>Heteroptera</taxon>
        <taxon>Panheteroptera</taxon>
        <taxon>Pentatomomorpha</taxon>
        <taxon>Pentatomoidea</taxon>
        <taxon>Pentatomidae</taxon>
        <taxon>Pentatominae</taxon>
        <taxon>Nezara</taxon>
    </lineage>
</organism>
<dbReference type="PROSITE" id="PS00640">
    <property type="entry name" value="THIOL_PROTEASE_ASN"/>
    <property type="match status" value="1"/>
</dbReference>
<feature type="signal peptide" evidence="7">
    <location>
        <begin position="1"/>
        <end position="19"/>
    </location>
</feature>
<dbReference type="Proteomes" id="UP001152798">
    <property type="component" value="Chromosome 1"/>
</dbReference>
<dbReference type="GO" id="GO:0006508">
    <property type="term" value="P:proteolysis"/>
    <property type="evidence" value="ECO:0007669"/>
    <property type="project" value="UniProtKB-KW"/>
</dbReference>
<name>A0A9P0E2X5_NEZVI</name>
<keyword evidence="11" id="KW-1185">Reference proteome</keyword>
<dbReference type="Pfam" id="PF00112">
    <property type="entry name" value="Peptidase_C1"/>
    <property type="match status" value="1"/>
</dbReference>
<evidence type="ECO:0000259" key="9">
    <source>
        <dbReference type="SMART" id="SM00848"/>
    </source>
</evidence>
<dbReference type="InterPro" id="IPR038765">
    <property type="entry name" value="Papain-like_cys_pep_sf"/>
</dbReference>
<evidence type="ECO:0000259" key="8">
    <source>
        <dbReference type="SMART" id="SM00645"/>
    </source>
</evidence>
<reference evidence="10" key="1">
    <citation type="submission" date="2022-01" db="EMBL/GenBank/DDBJ databases">
        <authorList>
            <person name="King R."/>
        </authorList>
    </citation>
    <scope>NUCLEOTIDE SEQUENCE</scope>
</reference>
<evidence type="ECO:0000256" key="1">
    <source>
        <dbReference type="ARBA" id="ARBA00008455"/>
    </source>
</evidence>
<keyword evidence="2" id="KW-0645">Protease</keyword>
<dbReference type="PANTHER" id="PTHR12411">
    <property type="entry name" value="CYSTEINE PROTEASE FAMILY C1-RELATED"/>
    <property type="match status" value="1"/>
</dbReference>
<evidence type="ECO:0000313" key="11">
    <source>
        <dbReference type="Proteomes" id="UP001152798"/>
    </source>
</evidence>
<feature type="chain" id="PRO_5040241092" evidence="7">
    <location>
        <begin position="20"/>
        <end position="345"/>
    </location>
</feature>
<dbReference type="EMBL" id="OV725077">
    <property type="protein sequence ID" value="CAH1391372.1"/>
    <property type="molecule type" value="Genomic_DNA"/>
</dbReference>
<evidence type="ECO:0000256" key="3">
    <source>
        <dbReference type="ARBA" id="ARBA00022801"/>
    </source>
</evidence>
<proteinExistence type="inferred from homology"/>
<keyword evidence="7" id="KW-0732">Signal</keyword>
<keyword evidence="5" id="KW-0865">Zymogen</keyword>
<dbReference type="FunFam" id="3.90.70.10:FF:000006">
    <property type="entry name" value="Cathepsin S"/>
    <property type="match status" value="1"/>
</dbReference>
<dbReference type="InterPro" id="IPR013201">
    <property type="entry name" value="Prot_inhib_I29"/>
</dbReference>
<gene>
    <name evidence="10" type="ORF">NEZAVI_LOCUS2405</name>
</gene>
<feature type="domain" description="Peptidase C1A papain C-terminal" evidence="8">
    <location>
        <begin position="114"/>
        <end position="329"/>
    </location>
</feature>
<accession>A0A9P0E2X5</accession>
<keyword evidence="4" id="KW-0788">Thiol protease</keyword>
<dbReference type="Gene3D" id="3.90.70.10">
    <property type="entry name" value="Cysteine proteinases"/>
    <property type="match status" value="1"/>
</dbReference>